<dbReference type="GO" id="GO:0003700">
    <property type="term" value="F:DNA-binding transcription factor activity"/>
    <property type="evidence" value="ECO:0007669"/>
    <property type="project" value="TreeGrafter"/>
</dbReference>
<evidence type="ECO:0000256" key="3">
    <source>
        <dbReference type="ARBA" id="ARBA00023163"/>
    </source>
</evidence>
<dbReference type="InterPro" id="IPR009057">
    <property type="entry name" value="Homeodomain-like_sf"/>
</dbReference>
<dbReference type="InterPro" id="IPR050109">
    <property type="entry name" value="HTH-type_TetR-like_transc_reg"/>
</dbReference>
<evidence type="ECO:0000256" key="4">
    <source>
        <dbReference type="PROSITE-ProRule" id="PRU00335"/>
    </source>
</evidence>
<evidence type="ECO:0000313" key="8">
    <source>
        <dbReference type="Proteomes" id="UP000199214"/>
    </source>
</evidence>
<dbReference type="GO" id="GO:0000976">
    <property type="term" value="F:transcription cis-regulatory region binding"/>
    <property type="evidence" value="ECO:0007669"/>
    <property type="project" value="TreeGrafter"/>
</dbReference>
<feature type="domain" description="HTH tetR-type" evidence="6">
    <location>
        <begin position="28"/>
        <end position="88"/>
    </location>
</feature>
<feature type="region of interest" description="Disordered" evidence="5">
    <location>
        <begin position="1"/>
        <end position="28"/>
    </location>
</feature>
<dbReference type="Gene3D" id="1.10.357.10">
    <property type="entry name" value="Tetracycline Repressor, domain 2"/>
    <property type="match status" value="1"/>
</dbReference>
<keyword evidence="8" id="KW-1185">Reference proteome</keyword>
<evidence type="ECO:0000256" key="2">
    <source>
        <dbReference type="ARBA" id="ARBA00023125"/>
    </source>
</evidence>
<keyword evidence="3" id="KW-0804">Transcription</keyword>
<organism evidence="7 8">
    <name type="scientific">Sphingomonas palmae</name>
    <dbReference type="NCBI Taxonomy" id="1855283"/>
    <lineage>
        <taxon>Bacteria</taxon>
        <taxon>Pseudomonadati</taxon>
        <taxon>Pseudomonadota</taxon>
        <taxon>Alphaproteobacteria</taxon>
        <taxon>Sphingomonadales</taxon>
        <taxon>Sphingomonadaceae</taxon>
        <taxon>Sphingomonas</taxon>
    </lineage>
</organism>
<keyword evidence="2 4" id="KW-0238">DNA-binding</keyword>
<dbReference type="Proteomes" id="UP000199214">
    <property type="component" value="Unassembled WGS sequence"/>
</dbReference>
<feature type="DNA-binding region" description="H-T-H motif" evidence="4">
    <location>
        <begin position="51"/>
        <end position="70"/>
    </location>
</feature>
<dbReference type="PANTHER" id="PTHR30055:SF234">
    <property type="entry name" value="HTH-TYPE TRANSCRIPTIONAL REGULATOR BETI"/>
    <property type="match status" value="1"/>
</dbReference>
<dbReference type="PRINTS" id="PR00455">
    <property type="entry name" value="HTHTETR"/>
</dbReference>
<dbReference type="Pfam" id="PF00440">
    <property type="entry name" value="TetR_N"/>
    <property type="match status" value="1"/>
</dbReference>
<gene>
    <name evidence="7" type="ORF">SAMN05216382_1579</name>
</gene>
<name>A0A1H7MRZ4_9SPHN</name>
<dbReference type="AlphaFoldDB" id="A0A1H7MRZ4"/>
<dbReference type="SUPFAM" id="SSF46689">
    <property type="entry name" value="Homeodomain-like"/>
    <property type="match status" value="1"/>
</dbReference>
<accession>A0A1H7MRZ4</accession>
<sequence length="221" mass="24355">MNPPPAETDKVRSDTARRPRRTQEQRTADTRAALFEAAVVMIDRHGYAGANNASIADQAGVSRGAITHHFTTRAAFMAEVVRWVFEQEIAHYTRLASERPGALKARDWPQILWEVFSRPSGVAVMEILVASRSDADLAELTRPMQLEIERRGAQNYFHHAEVTAAEMAVIRMSVWAVRGMTMGRSFTDGPGSMEDAVALLGQVLGRAAPTGSIRQLVDLAK</sequence>
<proteinExistence type="predicted"/>
<evidence type="ECO:0000256" key="1">
    <source>
        <dbReference type="ARBA" id="ARBA00023015"/>
    </source>
</evidence>
<dbReference type="PANTHER" id="PTHR30055">
    <property type="entry name" value="HTH-TYPE TRANSCRIPTIONAL REGULATOR RUTR"/>
    <property type="match status" value="1"/>
</dbReference>
<dbReference type="STRING" id="1855283.SAMN05216382_1579"/>
<keyword evidence="1" id="KW-0805">Transcription regulation</keyword>
<dbReference type="EMBL" id="FNZZ01000002">
    <property type="protein sequence ID" value="SEL14070.1"/>
    <property type="molecule type" value="Genomic_DNA"/>
</dbReference>
<dbReference type="RefSeq" id="WP_177171572.1">
    <property type="nucleotide sequence ID" value="NZ_FNZZ01000002.1"/>
</dbReference>
<evidence type="ECO:0000256" key="5">
    <source>
        <dbReference type="SAM" id="MobiDB-lite"/>
    </source>
</evidence>
<reference evidence="8" key="1">
    <citation type="submission" date="2016-10" db="EMBL/GenBank/DDBJ databases">
        <authorList>
            <person name="Varghese N."/>
            <person name="Submissions S."/>
        </authorList>
    </citation>
    <scope>NUCLEOTIDE SEQUENCE [LARGE SCALE GENOMIC DNA]</scope>
    <source>
        <strain evidence="8">JS21-1</strain>
    </source>
</reference>
<feature type="compositionally biased region" description="Basic and acidic residues" evidence="5">
    <location>
        <begin position="7"/>
        <end position="28"/>
    </location>
</feature>
<protein>
    <submittedName>
        <fullName evidence="7">Transcriptional regulator, TetR family</fullName>
    </submittedName>
</protein>
<evidence type="ECO:0000259" key="6">
    <source>
        <dbReference type="PROSITE" id="PS50977"/>
    </source>
</evidence>
<dbReference type="PROSITE" id="PS50977">
    <property type="entry name" value="HTH_TETR_2"/>
    <property type="match status" value="1"/>
</dbReference>
<dbReference type="InterPro" id="IPR001647">
    <property type="entry name" value="HTH_TetR"/>
</dbReference>
<evidence type="ECO:0000313" key="7">
    <source>
        <dbReference type="EMBL" id="SEL14070.1"/>
    </source>
</evidence>